<keyword evidence="2" id="KW-0489">Methyltransferase</keyword>
<name>A0A554N9E9_9EURY</name>
<evidence type="ECO:0000259" key="1">
    <source>
        <dbReference type="Pfam" id="PF13649"/>
    </source>
</evidence>
<feature type="domain" description="Methyltransferase" evidence="1">
    <location>
        <begin position="48"/>
        <end position="140"/>
    </location>
</feature>
<dbReference type="Pfam" id="PF13649">
    <property type="entry name" value="Methyltransf_25"/>
    <property type="match status" value="1"/>
</dbReference>
<reference evidence="2 3" key="1">
    <citation type="submission" date="2018-06" db="EMBL/GenBank/DDBJ databases">
        <title>Natronomonas sp. F16-60 a new haloarchaeon isolated from a solar saltern of Isla Cristina, Huelva, Spain.</title>
        <authorList>
            <person name="Duran-Viseras A."/>
            <person name="Sanchez-Porro C."/>
            <person name="Ventosa A."/>
        </authorList>
    </citation>
    <scope>NUCLEOTIDE SEQUENCE [LARGE SCALE GENOMIC DNA]</scope>
    <source>
        <strain evidence="2 3">F16-60</strain>
    </source>
</reference>
<keyword evidence="3" id="KW-1185">Reference proteome</keyword>
<dbReference type="PANTHER" id="PTHR43464">
    <property type="entry name" value="METHYLTRANSFERASE"/>
    <property type="match status" value="1"/>
</dbReference>
<dbReference type="SUPFAM" id="SSF53335">
    <property type="entry name" value="S-adenosyl-L-methionine-dependent methyltransferases"/>
    <property type="match status" value="1"/>
</dbReference>
<dbReference type="OrthoDB" id="6243at2157"/>
<protein>
    <submittedName>
        <fullName evidence="2">Class I SAM-dependent methyltransferase</fullName>
    </submittedName>
</protein>
<dbReference type="InterPro" id="IPR041698">
    <property type="entry name" value="Methyltransf_25"/>
</dbReference>
<dbReference type="Gene3D" id="3.40.50.150">
    <property type="entry name" value="Vaccinia Virus protein VP39"/>
    <property type="match status" value="1"/>
</dbReference>
<dbReference type="AlphaFoldDB" id="A0A554N9E9"/>
<dbReference type="InParanoid" id="A0A554N9E9"/>
<dbReference type="CDD" id="cd02440">
    <property type="entry name" value="AdoMet_MTases"/>
    <property type="match status" value="1"/>
</dbReference>
<gene>
    <name evidence="2" type="ORF">DP107_10065</name>
</gene>
<proteinExistence type="predicted"/>
<evidence type="ECO:0000313" key="2">
    <source>
        <dbReference type="EMBL" id="TSD13979.1"/>
    </source>
</evidence>
<dbReference type="GO" id="GO:0008168">
    <property type="term" value="F:methyltransferase activity"/>
    <property type="evidence" value="ECO:0007669"/>
    <property type="project" value="UniProtKB-KW"/>
</dbReference>
<dbReference type="RefSeq" id="WP_144262030.1">
    <property type="nucleotide sequence ID" value="NZ_QMDX01000005.1"/>
</dbReference>
<dbReference type="Proteomes" id="UP000319894">
    <property type="component" value="Unassembled WGS sequence"/>
</dbReference>
<dbReference type="GO" id="GO:0032259">
    <property type="term" value="P:methylation"/>
    <property type="evidence" value="ECO:0007669"/>
    <property type="project" value="UniProtKB-KW"/>
</dbReference>
<sequence>MDSQEVRRQWAERSGEFSPTYYAYRGPDERSEAVLDAIKRRLDTDARVLELGCSSGRHLSHLYDNGFRDLHGIELNPDAIEVMAEHYPELVDAATVHIGAMEDIVGEFADDAFDAVYSVETLQHIHPDAEWVFAELARITEDLLVTVENEGEDDEELNYVNDEVPLHYRDWHAVFTGLGLTEDETRAGDRDTIRAFTAR</sequence>
<accession>A0A554N9E9</accession>
<evidence type="ECO:0000313" key="3">
    <source>
        <dbReference type="Proteomes" id="UP000319894"/>
    </source>
</evidence>
<keyword evidence="2" id="KW-0808">Transferase</keyword>
<comment type="caution">
    <text evidence="2">The sequence shown here is derived from an EMBL/GenBank/DDBJ whole genome shotgun (WGS) entry which is preliminary data.</text>
</comment>
<dbReference type="InterPro" id="IPR029063">
    <property type="entry name" value="SAM-dependent_MTases_sf"/>
</dbReference>
<organism evidence="2 3">
    <name type="scientific">Haloglomus irregulare</name>
    <dbReference type="NCBI Taxonomy" id="2234134"/>
    <lineage>
        <taxon>Archaea</taxon>
        <taxon>Methanobacteriati</taxon>
        <taxon>Methanobacteriota</taxon>
        <taxon>Stenosarchaea group</taxon>
        <taxon>Halobacteria</taxon>
        <taxon>Halobacteriales</taxon>
        <taxon>Natronomonadaceae</taxon>
        <taxon>Haloglomus</taxon>
    </lineage>
</organism>
<dbReference type="EMBL" id="QMDX01000005">
    <property type="protein sequence ID" value="TSD13979.1"/>
    <property type="molecule type" value="Genomic_DNA"/>
</dbReference>